<dbReference type="InterPro" id="IPR000412">
    <property type="entry name" value="ABC_2_transport"/>
</dbReference>
<gene>
    <name evidence="7" type="ORF">E3J62_05550</name>
</gene>
<dbReference type="InterPro" id="IPR047817">
    <property type="entry name" value="ABC2_TM_bact-type"/>
</dbReference>
<dbReference type="InterPro" id="IPR051784">
    <property type="entry name" value="Nod_factor_ABC_transporter"/>
</dbReference>
<keyword evidence="5" id="KW-1003">Cell membrane</keyword>
<dbReference type="GO" id="GO:0043190">
    <property type="term" value="C:ATP-binding cassette (ABC) transporter complex"/>
    <property type="evidence" value="ECO:0007669"/>
    <property type="project" value="InterPro"/>
</dbReference>
<feature type="transmembrane region" description="Helical" evidence="5">
    <location>
        <begin position="31"/>
        <end position="51"/>
    </location>
</feature>
<dbReference type="PROSITE" id="PS51012">
    <property type="entry name" value="ABC_TM2"/>
    <property type="match status" value="1"/>
</dbReference>
<feature type="transmembrane region" description="Helical" evidence="5">
    <location>
        <begin position="168"/>
        <end position="191"/>
    </location>
</feature>
<dbReference type="AlphaFoldDB" id="A0A523UTZ2"/>
<dbReference type="PIRSF" id="PIRSF006648">
    <property type="entry name" value="DrrB"/>
    <property type="match status" value="1"/>
</dbReference>
<evidence type="ECO:0000256" key="1">
    <source>
        <dbReference type="ARBA" id="ARBA00004141"/>
    </source>
</evidence>
<accession>A0A523UTZ2</accession>
<sequence>MIERSKAGPTHTLRVALVVAKKDALIYYFKAPVVIFGILFPLFFFLAFAIGRPMSQSSIAPSMIAMAVFFTASAIGPLVTPWERSAKTYERLLSCPLSVFSIVLGDVIAGFAFGLTLTAVPLIIVIFFTSARVAHWNLLLPGLLLSSFCFAALGTLLSSPSARAPSKIMMLSSLVRIPLIFISGIFVPLSAMPSWSRLLSPLSPLSYCADVVRFSFGEGPFFPIWLSYLMLAGFSGVFLAIARHFHRRAKATGL</sequence>
<evidence type="ECO:0000256" key="2">
    <source>
        <dbReference type="ARBA" id="ARBA00022692"/>
    </source>
</evidence>
<evidence type="ECO:0000256" key="4">
    <source>
        <dbReference type="ARBA" id="ARBA00023136"/>
    </source>
</evidence>
<dbReference type="EMBL" id="SOJN01000070">
    <property type="protein sequence ID" value="TET46002.1"/>
    <property type="molecule type" value="Genomic_DNA"/>
</dbReference>
<proteinExistence type="inferred from homology"/>
<dbReference type="Proteomes" id="UP000315525">
    <property type="component" value="Unassembled WGS sequence"/>
</dbReference>
<comment type="subcellular location">
    <subcellularLocation>
        <location evidence="5">Cell membrane</location>
        <topology evidence="5">Multi-pass membrane protein</topology>
    </subcellularLocation>
    <subcellularLocation>
        <location evidence="1">Membrane</location>
        <topology evidence="1">Multi-pass membrane protein</topology>
    </subcellularLocation>
</comment>
<dbReference type="GO" id="GO:0140359">
    <property type="term" value="F:ABC-type transporter activity"/>
    <property type="evidence" value="ECO:0007669"/>
    <property type="project" value="InterPro"/>
</dbReference>
<dbReference type="PANTHER" id="PTHR43229:SF2">
    <property type="entry name" value="NODULATION PROTEIN J"/>
    <property type="match status" value="1"/>
</dbReference>
<organism evidence="7 8">
    <name type="scientific">candidate division TA06 bacterium</name>
    <dbReference type="NCBI Taxonomy" id="2250710"/>
    <lineage>
        <taxon>Bacteria</taxon>
        <taxon>Bacteria division TA06</taxon>
    </lineage>
</organism>
<evidence type="ECO:0000259" key="6">
    <source>
        <dbReference type="PROSITE" id="PS51012"/>
    </source>
</evidence>
<feature type="transmembrane region" description="Helical" evidence="5">
    <location>
        <begin position="103"/>
        <end position="128"/>
    </location>
</feature>
<evidence type="ECO:0000313" key="8">
    <source>
        <dbReference type="Proteomes" id="UP000315525"/>
    </source>
</evidence>
<evidence type="ECO:0000256" key="3">
    <source>
        <dbReference type="ARBA" id="ARBA00022989"/>
    </source>
</evidence>
<evidence type="ECO:0000256" key="5">
    <source>
        <dbReference type="RuleBase" id="RU361157"/>
    </source>
</evidence>
<dbReference type="PANTHER" id="PTHR43229">
    <property type="entry name" value="NODULATION PROTEIN J"/>
    <property type="match status" value="1"/>
</dbReference>
<evidence type="ECO:0000313" key="7">
    <source>
        <dbReference type="EMBL" id="TET46002.1"/>
    </source>
</evidence>
<dbReference type="InterPro" id="IPR013525">
    <property type="entry name" value="ABC2_TM"/>
</dbReference>
<comment type="similarity">
    <text evidence="5">Belongs to the ABC-2 integral membrane protein family.</text>
</comment>
<protein>
    <recommendedName>
        <fullName evidence="5">Transport permease protein</fullName>
    </recommendedName>
</protein>
<dbReference type="Pfam" id="PF01061">
    <property type="entry name" value="ABC2_membrane"/>
    <property type="match status" value="1"/>
</dbReference>
<feature type="transmembrane region" description="Helical" evidence="5">
    <location>
        <begin position="63"/>
        <end position="82"/>
    </location>
</feature>
<reference evidence="7 8" key="1">
    <citation type="submission" date="2019-03" db="EMBL/GenBank/DDBJ databases">
        <title>Metabolic potential of uncultured bacteria and archaea associated with petroleum seepage in deep-sea sediments.</title>
        <authorList>
            <person name="Dong X."/>
            <person name="Hubert C."/>
        </authorList>
    </citation>
    <scope>NUCLEOTIDE SEQUENCE [LARGE SCALE GENOMIC DNA]</scope>
    <source>
        <strain evidence="7">E44_bin18</strain>
    </source>
</reference>
<feature type="transmembrane region" description="Helical" evidence="5">
    <location>
        <begin position="134"/>
        <end position="156"/>
    </location>
</feature>
<name>A0A523UTZ2_UNCT6</name>
<dbReference type="PRINTS" id="PR00164">
    <property type="entry name" value="ABC2TRNSPORT"/>
</dbReference>
<comment type="caution">
    <text evidence="7">The sequence shown here is derived from an EMBL/GenBank/DDBJ whole genome shotgun (WGS) entry which is preliminary data.</text>
</comment>
<keyword evidence="3 5" id="KW-1133">Transmembrane helix</keyword>
<feature type="transmembrane region" description="Helical" evidence="5">
    <location>
        <begin position="222"/>
        <end position="242"/>
    </location>
</feature>
<keyword evidence="2 5" id="KW-0812">Transmembrane</keyword>
<keyword evidence="4 5" id="KW-0472">Membrane</keyword>
<feature type="domain" description="ABC transmembrane type-2" evidence="6">
    <location>
        <begin position="23"/>
        <end position="249"/>
    </location>
</feature>
<keyword evidence="5" id="KW-0813">Transport</keyword>